<dbReference type="EMBL" id="JBHSOW010000041">
    <property type="protein sequence ID" value="MFC5649805.1"/>
    <property type="molecule type" value="Genomic_DNA"/>
</dbReference>
<protein>
    <recommendedName>
        <fullName evidence="10">Transport permease protein</fullName>
    </recommendedName>
</protein>
<dbReference type="InterPro" id="IPR013525">
    <property type="entry name" value="ABC2_TM"/>
</dbReference>
<comment type="subcellular location">
    <subcellularLocation>
        <location evidence="1 10">Cell membrane</location>
        <topology evidence="1 10">Multi-pass membrane protein</topology>
    </subcellularLocation>
</comment>
<feature type="transmembrane region" description="Helical" evidence="10">
    <location>
        <begin position="69"/>
        <end position="86"/>
    </location>
</feature>
<keyword evidence="7" id="KW-0972">Capsule biogenesis/degradation</keyword>
<dbReference type="PIRSF" id="PIRSF006648">
    <property type="entry name" value="DrrB"/>
    <property type="match status" value="1"/>
</dbReference>
<dbReference type="InterPro" id="IPR000412">
    <property type="entry name" value="ABC_2_transport"/>
</dbReference>
<dbReference type="PANTHER" id="PTHR30413:SF10">
    <property type="entry name" value="CAPSULE POLYSACCHARIDE EXPORT INNER-MEMBRANE PROTEIN CTRC"/>
    <property type="match status" value="1"/>
</dbReference>
<evidence type="ECO:0000256" key="1">
    <source>
        <dbReference type="ARBA" id="ARBA00004651"/>
    </source>
</evidence>
<keyword evidence="9 10" id="KW-0472">Membrane</keyword>
<comment type="similarity">
    <text evidence="2 10">Belongs to the ABC-2 integral membrane protein family.</text>
</comment>
<evidence type="ECO:0000259" key="11">
    <source>
        <dbReference type="PROSITE" id="PS51012"/>
    </source>
</evidence>
<keyword evidence="3 10" id="KW-0813">Transport</keyword>
<feature type="transmembrane region" description="Helical" evidence="10">
    <location>
        <begin position="130"/>
        <end position="147"/>
    </location>
</feature>
<evidence type="ECO:0000256" key="2">
    <source>
        <dbReference type="ARBA" id="ARBA00007783"/>
    </source>
</evidence>
<dbReference type="InterPro" id="IPR047817">
    <property type="entry name" value="ABC2_TM_bact-type"/>
</dbReference>
<dbReference type="PRINTS" id="PR00164">
    <property type="entry name" value="ABC2TRNSPORT"/>
</dbReference>
<feature type="transmembrane region" description="Helical" evidence="10">
    <location>
        <begin position="181"/>
        <end position="199"/>
    </location>
</feature>
<evidence type="ECO:0000313" key="13">
    <source>
        <dbReference type="Proteomes" id="UP001596047"/>
    </source>
</evidence>
<evidence type="ECO:0000256" key="10">
    <source>
        <dbReference type="RuleBase" id="RU361157"/>
    </source>
</evidence>
<name>A0ABW0VW24_9BACL</name>
<evidence type="ECO:0000256" key="5">
    <source>
        <dbReference type="ARBA" id="ARBA00022597"/>
    </source>
</evidence>
<dbReference type="Pfam" id="PF01061">
    <property type="entry name" value="ABC2_membrane"/>
    <property type="match status" value="1"/>
</dbReference>
<evidence type="ECO:0000256" key="6">
    <source>
        <dbReference type="ARBA" id="ARBA00022692"/>
    </source>
</evidence>
<dbReference type="Proteomes" id="UP001596047">
    <property type="component" value="Unassembled WGS sequence"/>
</dbReference>
<keyword evidence="5" id="KW-0762">Sugar transport</keyword>
<keyword evidence="4 10" id="KW-1003">Cell membrane</keyword>
<feature type="transmembrane region" description="Helical" evidence="10">
    <location>
        <begin position="35"/>
        <end position="57"/>
    </location>
</feature>
<evidence type="ECO:0000256" key="3">
    <source>
        <dbReference type="ARBA" id="ARBA00022448"/>
    </source>
</evidence>
<evidence type="ECO:0000313" key="12">
    <source>
        <dbReference type="EMBL" id="MFC5649805.1"/>
    </source>
</evidence>
<dbReference type="RefSeq" id="WP_379188349.1">
    <property type="nucleotide sequence ID" value="NZ_JBHSOW010000041.1"/>
</dbReference>
<feature type="transmembrane region" description="Helical" evidence="10">
    <location>
        <begin position="234"/>
        <end position="255"/>
    </location>
</feature>
<evidence type="ECO:0000256" key="8">
    <source>
        <dbReference type="ARBA" id="ARBA00022989"/>
    </source>
</evidence>
<feature type="domain" description="ABC transmembrane type-2" evidence="11">
    <location>
        <begin position="33"/>
        <end position="258"/>
    </location>
</feature>
<keyword evidence="13" id="KW-1185">Reference proteome</keyword>
<feature type="transmembrane region" description="Helical" evidence="10">
    <location>
        <begin position="153"/>
        <end position="174"/>
    </location>
</feature>
<keyword evidence="8 10" id="KW-1133">Transmembrane helix</keyword>
<reference evidence="13" key="1">
    <citation type="journal article" date="2019" name="Int. J. Syst. Evol. Microbiol.">
        <title>The Global Catalogue of Microorganisms (GCM) 10K type strain sequencing project: providing services to taxonomists for standard genome sequencing and annotation.</title>
        <authorList>
            <consortium name="The Broad Institute Genomics Platform"/>
            <consortium name="The Broad Institute Genome Sequencing Center for Infectious Disease"/>
            <person name="Wu L."/>
            <person name="Ma J."/>
        </authorList>
    </citation>
    <scope>NUCLEOTIDE SEQUENCE [LARGE SCALE GENOMIC DNA]</scope>
    <source>
        <strain evidence="13">CGMCC 1.3240</strain>
    </source>
</reference>
<dbReference type="PROSITE" id="PS51012">
    <property type="entry name" value="ABC_TM2"/>
    <property type="match status" value="1"/>
</dbReference>
<evidence type="ECO:0000256" key="7">
    <source>
        <dbReference type="ARBA" id="ARBA00022903"/>
    </source>
</evidence>
<gene>
    <name evidence="12" type="ORF">ACFPYJ_11865</name>
</gene>
<accession>A0ABW0VW24</accession>
<feature type="transmembrane region" description="Helical" evidence="10">
    <location>
        <begin position="106"/>
        <end position="123"/>
    </location>
</feature>
<dbReference type="PANTHER" id="PTHR30413">
    <property type="entry name" value="INNER MEMBRANE TRANSPORT PERMEASE"/>
    <property type="match status" value="1"/>
</dbReference>
<organism evidence="12 13">
    <name type="scientific">Paenibacillus solisilvae</name>
    <dbReference type="NCBI Taxonomy" id="2486751"/>
    <lineage>
        <taxon>Bacteria</taxon>
        <taxon>Bacillati</taxon>
        <taxon>Bacillota</taxon>
        <taxon>Bacilli</taxon>
        <taxon>Bacillales</taxon>
        <taxon>Paenibacillaceae</taxon>
        <taxon>Paenibacillus</taxon>
    </lineage>
</organism>
<evidence type="ECO:0000256" key="4">
    <source>
        <dbReference type="ARBA" id="ARBA00022475"/>
    </source>
</evidence>
<keyword evidence="6 10" id="KW-0812">Transmembrane</keyword>
<evidence type="ECO:0000256" key="9">
    <source>
        <dbReference type="ARBA" id="ARBA00023136"/>
    </source>
</evidence>
<comment type="caution">
    <text evidence="12">The sequence shown here is derived from an EMBL/GenBank/DDBJ whole genome shotgun (WGS) entry which is preliminary data.</text>
</comment>
<proteinExistence type="inferred from homology"/>
<sequence length="266" mass="29851">MPISILKVLWSNKNLLNQFTKRDVVGRYKGSYLGLLWTFITPLLMLVIYTFVFSEVFKARWGTVGGNKAEYALVLFTGLIVFNIFSEVITRAPSLLVGNSNLVTKVVFPLEIMPVAILCASIFHALINFALLIVSLILILGVLQWTLFLAPLVLLPLILLTLGLGWILASLGVYLRDLGQVIGIAMQAIMLMSPIFYPISSIPENLRIIYYINPVSYVIEDMRRVVIWGEMPNWTWLGIGTVIGLVVFMAGYSWFQKTKKGFADVL</sequence>